<evidence type="ECO:0000313" key="3">
    <source>
        <dbReference type="Proteomes" id="UP001209878"/>
    </source>
</evidence>
<comment type="caution">
    <text evidence="2">The sequence shown here is derived from an EMBL/GenBank/DDBJ whole genome shotgun (WGS) entry which is preliminary data.</text>
</comment>
<keyword evidence="1" id="KW-1133">Transmembrane helix</keyword>
<protein>
    <submittedName>
        <fullName evidence="2">Uncharacterized protein</fullName>
    </submittedName>
</protein>
<feature type="transmembrane region" description="Helical" evidence="1">
    <location>
        <begin position="142"/>
        <end position="159"/>
    </location>
</feature>
<evidence type="ECO:0000313" key="2">
    <source>
        <dbReference type="EMBL" id="KAK2186871.1"/>
    </source>
</evidence>
<accession>A0AAD9P2C6</accession>
<organism evidence="2 3">
    <name type="scientific">Ridgeia piscesae</name>
    <name type="common">Tubeworm</name>
    <dbReference type="NCBI Taxonomy" id="27915"/>
    <lineage>
        <taxon>Eukaryota</taxon>
        <taxon>Metazoa</taxon>
        <taxon>Spiralia</taxon>
        <taxon>Lophotrochozoa</taxon>
        <taxon>Annelida</taxon>
        <taxon>Polychaeta</taxon>
        <taxon>Sedentaria</taxon>
        <taxon>Canalipalpata</taxon>
        <taxon>Sabellida</taxon>
        <taxon>Siboglinidae</taxon>
        <taxon>Ridgeia</taxon>
    </lineage>
</organism>
<keyword evidence="1" id="KW-0472">Membrane</keyword>
<proteinExistence type="predicted"/>
<reference evidence="2" key="1">
    <citation type="journal article" date="2023" name="Mol. Biol. Evol.">
        <title>Third-Generation Sequencing Reveals the Adaptive Role of the Epigenome in Three Deep-Sea Polychaetes.</title>
        <authorList>
            <person name="Perez M."/>
            <person name="Aroh O."/>
            <person name="Sun Y."/>
            <person name="Lan Y."/>
            <person name="Juniper S.K."/>
            <person name="Young C.R."/>
            <person name="Angers B."/>
            <person name="Qian P.Y."/>
        </authorList>
    </citation>
    <scope>NUCLEOTIDE SEQUENCE</scope>
    <source>
        <strain evidence="2">R07B-5</strain>
    </source>
</reference>
<keyword evidence="1" id="KW-0812">Transmembrane</keyword>
<dbReference type="AlphaFoldDB" id="A0AAD9P2C6"/>
<sequence>MRDCLTHVVHREGGHTHPHKSLHFHPSLTPGVGFACNQHRMIITTQCQRHVNFCQADIMTQRDHVPSVLCRHNSRNLCHRQYIAFLRPILLHQLECLMTEQHFTRRHGNAFRFWFVAHLHHGGATVLICVCKSLSCSRRARSYDNILSYLVFVVIVVMWHACKQLVVFVIIMIIVYIVIMCVFR</sequence>
<keyword evidence="3" id="KW-1185">Reference proteome</keyword>
<evidence type="ECO:0000256" key="1">
    <source>
        <dbReference type="SAM" id="Phobius"/>
    </source>
</evidence>
<dbReference type="Proteomes" id="UP001209878">
    <property type="component" value="Unassembled WGS sequence"/>
</dbReference>
<feature type="transmembrane region" description="Helical" evidence="1">
    <location>
        <begin position="165"/>
        <end position="183"/>
    </location>
</feature>
<gene>
    <name evidence="2" type="ORF">NP493_185g00006</name>
</gene>
<name>A0AAD9P2C6_RIDPI</name>
<dbReference type="EMBL" id="JAODUO010000185">
    <property type="protein sequence ID" value="KAK2186871.1"/>
    <property type="molecule type" value="Genomic_DNA"/>
</dbReference>